<feature type="compositionally biased region" description="Polar residues" evidence="1">
    <location>
        <begin position="1"/>
        <end position="12"/>
    </location>
</feature>
<comment type="caution">
    <text evidence="2">The sequence shown here is derived from an EMBL/GenBank/DDBJ whole genome shotgun (WGS) entry which is preliminary data.</text>
</comment>
<dbReference type="AlphaFoldDB" id="A0A9D4S5V9"/>
<accession>A0A9D4S5V9</accession>
<proteinExistence type="predicted"/>
<evidence type="ECO:0000313" key="2">
    <source>
        <dbReference type="EMBL" id="KAH3892741.1"/>
    </source>
</evidence>
<dbReference type="EMBL" id="JAIWYP010000001">
    <property type="protein sequence ID" value="KAH3892741.1"/>
    <property type="molecule type" value="Genomic_DNA"/>
</dbReference>
<name>A0A9D4S5V9_DREPO</name>
<evidence type="ECO:0000313" key="3">
    <source>
        <dbReference type="Proteomes" id="UP000828390"/>
    </source>
</evidence>
<sequence length="59" mass="6656">MSANKQGANNKPNNKKRTKDEASPGSISDQPDKCSHVPISHLRSYQVSRKCHLHRCIKQ</sequence>
<keyword evidence="3" id="KW-1185">Reference proteome</keyword>
<reference evidence="2" key="2">
    <citation type="submission" date="2020-11" db="EMBL/GenBank/DDBJ databases">
        <authorList>
            <person name="McCartney M.A."/>
            <person name="Auch B."/>
            <person name="Kono T."/>
            <person name="Mallez S."/>
            <person name="Becker A."/>
            <person name="Gohl D.M."/>
            <person name="Silverstein K.A.T."/>
            <person name="Koren S."/>
            <person name="Bechman K.B."/>
            <person name="Herman A."/>
            <person name="Abrahante J.E."/>
            <person name="Garbe J."/>
        </authorList>
    </citation>
    <scope>NUCLEOTIDE SEQUENCE</scope>
    <source>
        <strain evidence="2">Duluth1</strain>
        <tissue evidence="2">Whole animal</tissue>
    </source>
</reference>
<dbReference type="Proteomes" id="UP000828390">
    <property type="component" value="Unassembled WGS sequence"/>
</dbReference>
<protein>
    <submittedName>
        <fullName evidence="2">Uncharacterized protein</fullName>
    </submittedName>
</protein>
<gene>
    <name evidence="2" type="ORF">DPMN_016869</name>
</gene>
<reference evidence="2" key="1">
    <citation type="journal article" date="2019" name="bioRxiv">
        <title>The Genome of the Zebra Mussel, Dreissena polymorpha: A Resource for Invasive Species Research.</title>
        <authorList>
            <person name="McCartney M.A."/>
            <person name="Auch B."/>
            <person name="Kono T."/>
            <person name="Mallez S."/>
            <person name="Zhang Y."/>
            <person name="Obille A."/>
            <person name="Becker A."/>
            <person name="Abrahante J.E."/>
            <person name="Garbe J."/>
            <person name="Badalamenti J.P."/>
            <person name="Herman A."/>
            <person name="Mangelson H."/>
            <person name="Liachko I."/>
            <person name="Sullivan S."/>
            <person name="Sone E.D."/>
            <person name="Koren S."/>
            <person name="Silverstein K.A.T."/>
            <person name="Beckman K.B."/>
            <person name="Gohl D.M."/>
        </authorList>
    </citation>
    <scope>NUCLEOTIDE SEQUENCE</scope>
    <source>
        <strain evidence="2">Duluth1</strain>
        <tissue evidence="2">Whole animal</tissue>
    </source>
</reference>
<feature type="region of interest" description="Disordered" evidence="1">
    <location>
        <begin position="1"/>
        <end position="36"/>
    </location>
</feature>
<evidence type="ECO:0000256" key="1">
    <source>
        <dbReference type="SAM" id="MobiDB-lite"/>
    </source>
</evidence>
<organism evidence="2 3">
    <name type="scientific">Dreissena polymorpha</name>
    <name type="common">Zebra mussel</name>
    <name type="synonym">Mytilus polymorpha</name>
    <dbReference type="NCBI Taxonomy" id="45954"/>
    <lineage>
        <taxon>Eukaryota</taxon>
        <taxon>Metazoa</taxon>
        <taxon>Spiralia</taxon>
        <taxon>Lophotrochozoa</taxon>
        <taxon>Mollusca</taxon>
        <taxon>Bivalvia</taxon>
        <taxon>Autobranchia</taxon>
        <taxon>Heteroconchia</taxon>
        <taxon>Euheterodonta</taxon>
        <taxon>Imparidentia</taxon>
        <taxon>Neoheterodontei</taxon>
        <taxon>Myida</taxon>
        <taxon>Dreissenoidea</taxon>
        <taxon>Dreissenidae</taxon>
        <taxon>Dreissena</taxon>
    </lineage>
</organism>